<evidence type="ECO:0000313" key="4">
    <source>
        <dbReference type="EMBL" id="KIY64253.1"/>
    </source>
</evidence>
<keyword evidence="4" id="KW-0378">Hydrolase</keyword>
<evidence type="ECO:0000256" key="1">
    <source>
        <dbReference type="ARBA" id="ARBA00010884"/>
    </source>
</evidence>
<dbReference type="EMBL" id="KN880646">
    <property type="protein sequence ID" value="KIY64253.1"/>
    <property type="molecule type" value="Genomic_DNA"/>
</dbReference>
<dbReference type="STRING" id="1314674.A0A0D7B0W1"/>
<dbReference type="AlphaFoldDB" id="A0A0D7B0W1"/>
<accession>A0A0D7B0W1</accession>
<dbReference type="SUPFAM" id="SSF53474">
    <property type="entry name" value="alpha/beta-Hydrolases"/>
    <property type="match status" value="1"/>
</dbReference>
<sequence>MAKTDFFFPSAPASVELRNVENKSTSTKTLRAAIEERCPTLLKEFVPPWWMNGGHLQTLYCVVGDFTKFDKVDYKRTYVQLTDGGTVGLDFTPVEGGELADDTPIVVVLHGLTGGSHESYVRNILARACAPVEKGGLGYRAVVMNFRGCAGTPITGRQLYSAGWTNDIRQSLMFIQHKYPDAPLHGIGFSLGANVLVRYLAEEGDHSRLSSGVALACPWDLAANNNALNNSFLGRHVYSKGMANNLLRVLRRHTEALVADPTHEIAHAMHAAFRLKNPTLEDFDEAFTCKGGGGPPVFPLKDSAEYYKWASSHHVLPDVRTPLLTLNAADDPVVQQVPVGVDNPHVVMGVTKGGGHLGWFEAAQDRWFTPVRWISKPALEWLRMVGTDMVAPARGKPLFVGEDGWIRQEGDESLGVKEIEEGQLVHGAERDEELIQGL</sequence>
<dbReference type="GO" id="GO:0047372">
    <property type="term" value="F:monoacylglycerol lipase activity"/>
    <property type="evidence" value="ECO:0007669"/>
    <property type="project" value="TreeGrafter"/>
</dbReference>
<dbReference type="InterPro" id="IPR012020">
    <property type="entry name" value="ABHD4"/>
</dbReference>
<dbReference type="GO" id="GO:0051793">
    <property type="term" value="P:medium-chain fatty acid catabolic process"/>
    <property type="evidence" value="ECO:0007669"/>
    <property type="project" value="TreeGrafter"/>
</dbReference>
<dbReference type="InterPro" id="IPR029058">
    <property type="entry name" value="AB_hydrolase_fold"/>
</dbReference>
<gene>
    <name evidence="4" type="ORF">CYLTODRAFT_381103</name>
</gene>
<dbReference type="PIRSF" id="PIRSF005211">
    <property type="entry name" value="Ab_hydro_YheT"/>
    <property type="match status" value="1"/>
</dbReference>
<reference evidence="4 5" key="1">
    <citation type="journal article" date="2015" name="Fungal Genet. Biol.">
        <title>Evolution of novel wood decay mechanisms in Agaricales revealed by the genome sequences of Fistulina hepatica and Cylindrobasidium torrendii.</title>
        <authorList>
            <person name="Floudas D."/>
            <person name="Held B.W."/>
            <person name="Riley R."/>
            <person name="Nagy L.G."/>
            <person name="Koehler G."/>
            <person name="Ransdell A.S."/>
            <person name="Younus H."/>
            <person name="Chow J."/>
            <person name="Chiniquy J."/>
            <person name="Lipzen A."/>
            <person name="Tritt A."/>
            <person name="Sun H."/>
            <person name="Haridas S."/>
            <person name="LaButti K."/>
            <person name="Ohm R.A."/>
            <person name="Kues U."/>
            <person name="Blanchette R.A."/>
            <person name="Grigoriev I.V."/>
            <person name="Minto R.E."/>
            <person name="Hibbett D.S."/>
        </authorList>
    </citation>
    <scope>NUCLEOTIDE SEQUENCE [LARGE SCALE GENOMIC DNA]</scope>
    <source>
        <strain evidence="4 5">FP15055 ss-10</strain>
    </source>
</reference>
<protein>
    <submittedName>
        <fullName evidence="4">AB-hydrolase YheT</fullName>
    </submittedName>
</protein>
<dbReference type="Proteomes" id="UP000054007">
    <property type="component" value="Unassembled WGS sequence"/>
</dbReference>
<keyword evidence="5" id="KW-1185">Reference proteome</keyword>
<organism evidence="4 5">
    <name type="scientific">Cylindrobasidium torrendii FP15055 ss-10</name>
    <dbReference type="NCBI Taxonomy" id="1314674"/>
    <lineage>
        <taxon>Eukaryota</taxon>
        <taxon>Fungi</taxon>
        <taxon>Dikarya</taxon>
        <taxon>Basidiomycota</taxon>
        <taxon>Agaricomycotina</taxon>
        <taxon>Agaricomycetes</taxon>
        <taxon>Agaricomycetidae</taxon>
        <taxon>Agaricales</taxon>
        <taxon>Marasmiineae</taxon>
        <taxon>Physalacriaceae</taxon>
        <taxon>Cylindrobasidium</taxon>
    </lineage>
</organism>
<comment type="similarity">
    <text evidence="1">Belongs to the AB hydrolase superfamily. AB hydrolase 4 family.</text>
</comment>
<evidence type="ECO:0000259" key="3">
    <source>
        <dbReference type="Pfam" id="PF00561"/>
    </source>
</evidence>
<evidence type="ECO:0000256" key="2">
    <source>
        <dbReference type="PIRSR" id="PIRSR005211-1"/>
    </source>
</evidence>
<feature type="domain" description="AB hydrolase-1" evidence="3">
    <location>
        <begin position="104"/>
        <end position="360"/>
    </location>
</feature>
<feature type="active site" description="Charge relay system" evidence="2">
    <location>
        <position position="356"/>
    </location>
</feature>
<proteinExistence type="inferred from homology"/>
<feature type="active site" description="Charge relay system" evidence="2">
    <location>
        <position position="190"/>
    </location>
</feature>
<dbReference type="OrthoDB" id="5954035at2759"/>
<name>A0A0D7B0W1_9AGAR</name>
<feature type="active site" description="Charge relay system" evidence="2">
    <location>
        <position position="331"/>
    </location>
</feature>
<dbReference type="InterPro" id="IPR050960">
    <property type="entry name" value="AB_hydrolase_4_sf"/>
</dbReference>
<dbReference type="PANTHER" id="PTHR10794">
    <property type="entry name" value="ABHYDROLASE DOMAIN-CONTAINING PROTEIN"/>
    <property type="match status" value="1"/>
</dbReference>
<evidence type="ECO:0000313" key="5">
    <source>
        <dbReference type="Proteomes" id="UP000054007"/>
    </source>
</evidence>
<dbReference type="PANTHER" id="PTHR10794:SF63">
    <property type="entry name" value="ALPHA_BETA HYDROLASE 1, ISOFORM A"/>
    <property type="match status" value="1"/>
</dbReference>
<dbReference type="Pfam" id="PF00561">
    <property type="entry name" value="Abhydrolase_1"/>
    <property type="match status" value="1"/>
</dbReference>
<dbReference type="GO" id="GO:0008126">
    <property type="term" value="F:acetylesterase activity"/>
    <property type="evidence" value="ECO:0007669"/>
    <property type="project" value="TreeGrafter"/>
</dbReference>
<dbReference type="Gene3D" id="3.40.50.1820">
    <property type="entry name" value="alpha/beta hydrolase"/>
    <property type="match status" value="1"/>
</dbReference>
<dbReference type="InterPro" id="IPR000073">
    <property type="entry name" value="AB_hydrolase_1"/>
</dbReference>
<dbReference type="GO" id="GO:0051792">
    <property type="term" value="P:medium-chain fatty acid biosynthetic process"/>
    <property type="evidence" value="ECO:0007669"/>
    <property type="project" value="TreeGrafter"/>
</dbReference>